<feature type="non-terminal residue" evidence="4">
    <location>
        <position position="1"/>
    </location>
</feature>
<organism evidence="4 5">
    <name type="scientific">Meganyctiphanes norvegica</name>
    <name type="common">Northern krill</name>
    <name type="synonym">Thysanopoda norvegica</name>
    <dbReference type="NCBI Taxonomy" id="48144"/>
    <lineage>
        <taxon>Eukaryota</taxon>
        <taxon>Metazoa</taxon>
        <taxon>Ecdysozoa</taxon>
        <taxon>Arthropoda</taxon>
        <taxon>Crustacea</taxon>
        <taxon>Multicrustacea</taxon>
        <taxon>Malacostraca</taxon>
        <taxon>Eumalacostraca</taxon>
        <taxon>Eucarida</taxon>
        <taxon>Euphausiacea</taxon>
        <taxon>Euphausiidae</taxon>
        <taxon>Meganyctiphanes</taxon>
    </lineage>
</organism>
<dbReference type="SMART" id="SM00192">
    <property type="entry name" value="LDLa"/>
    <property type="match status" value="1"/>
</dbReference>
<comment type="caution">
    <text evidence="4">The sequence shown here is derived from an EMBL/GenBank/DDBJ whole genome shotgun (WGS) entry which is preliminary data.</text>
</comment>
<dbReference type="SMART" id="SM00254">
    <property type="entry name" value="ShKT"/>
    <property type="match status" value="1"/>
</dbReference>
<keyword evidence="1" id="KW-1015">Disulfide bond</keyword>
<protein>
    <recommendedName>
        <fullName evidence="3">ShKT domain-containing protein</fullName>
    </recommendedName>
</protein>
<evidence type="ECO:0000259" key="3">
    <source>
        <dbReference type="PROSITE" id="PS51670"/>
    </source>
</evidence>
<dbReference type="InterPro" id="IPR003582">
    <property type="entry name" value="ShKT_dom"/>
</dbReference>
<dbReference type="InterPro" id="IPR036055">
    <property type="entry name" value="LDL_receptor-like_sf"/>
</dbReference>
<proteinExistence type="predicted"/>
<feature type="domain" description="ShKT" evidence="3">
    <location>
        <begin position="87"/>
        <end position="121"/>
    </location>
</feature>
<dbReference type="Pfam" id="PF00057">
    <property type="entry name" value="Ldl_recept_a"/>
    <property type="match status" value="1"/>
</dbReference>
<dbReference type="AlphaFoldDB" id="A0AAV2R7M2"/>
<accession>A0AAV2R7M2</accession>
<dbReference type="EMBL" id="CAXKWB010017781">
    <property type="protein sequence ID" value="CAL4119818.1"/>
    <property type="molecule type" value="Genomic_DNA"/>
</dbReference>
<dbReference type="SUPFAM" id="SSF57424">
    <property type="entry name" value="LDL receptor-like module"/>
    <property type="match status" value="1"/>
</dbReference>
<dbReference type="InterPro" id="IPR002172">
    <property type="entry name" value="LDrepeatLR_classA_rpt"/>
</dbReference>
<evidence type="ECO:0000313" key="4">
    <source>
        <dbReference type="EMBL" id="CAL4119818.1"/>
    </source>
</evidence>
<dbReference type="PROSITE" id="PS51670">
    <property type="entry name" value="SHKT"/>
    <property type="match status" value="1"/>
</dbReference>
<gene>
    <name evidence="4" type="ORF">MNOR_LOCUS21785</name>
</gene>
<comment type="caution">
    <text evidence="2">Lacks conserved residue(s) required for the propagation of feature annotation.</text>
</comment>
<keyword evidence="5" id="KW-1185">Reference proteome</keyword>
<dbReference type="Proteomes" id="UP001497623">
    <property type="component" value="Unassembled WGS sequence"/>
</dbReference>
<dbReference type="CDD" id="cd00112">
    <property type="entry name" value="LDLa"/>
    <property type="match status" value="1"/>
</dbReference>
<dbReference type="Gene3D" id="4.10.400.10">
    <property type="entry name" value="Low-density Lipoprotein Receptor"/>
    <property type="match status" value="1"/>
</dbReference>
<evidence type="ECO:0000256" key="1">
    <source>
        <dbReference type="ARBA" id="ARBA00023157"/>
    </source>
</evidence>
<reference evidence="4 5" key="1">
    <citation type="submission" date="2024-05" db="EMBL/GenBank/DDBJ databases">
        <authorList>
            <person name="Wallberg A."/>
        </authorList>
    </citation>
    <scope>NUCLEOTIDE SEQUENCE [LARGE SCALE GENOMIC DNA]</scope>
</reference>
<evidence type="ECO:0000313" key="5">
    <source>
        <dbReference type="Proteomes" id="UP001497623"/>
    </source>
</evidence>
<dbReference type="Pfam" id="PF01549">
    <property type="entry name" value="ShK"/>
    <property type="match status" value="1"/>
</dbReference>
<evidence type="ECO:0000256" key="2">
    <source>
        <dbReference type="PROSITE-ProRule" id="PRU01005"/>
    </source>
</evidence>
<sequence length="241" mass="26725">VRFRGPYQESWTEELCGNLGTLSTGLGSCMDACKVKIGCSAFDYKNGTSSRSPTCILRACPIPAHLWQYRLSDPDYEGYELVTDRNCYDKLPECGKYTADGQCETDAYFMQQQCRASCQLVSPQGEAVAKNPCSSNEHTCSRNVCIPMSSVGDFDKHCTDGSDEATTRTDMLGWINQVPNKGPSCEDGEPDQCYGVCRCGPPSWGCLFFNLIFPPCKPGYVRDTQVDRRCVRAWGFSTTHV</sequence>
<name>A0AAV2R7M2_MEGNR</name>